<keyword evidence="3 6" id="KW-1133">Transmembrane helix</keyword>
<dbReference type="OMA" id="NTAMICE"/>
<evidence type="ECO:0000256" key="2">
    <source>
        <dbReference type="ARBA" id="ARBA00022692"/>
    </source>
</evidence>
<keyword evidence="2 6" id="KW-0812">Transmembrane</keyword>
<evidence type="ECO:0000313" key="9">
    <source>
        <dbReference type="Proteomes" id="UP000027361"/>
    </source>
</evidence>
<keyword evidence="4 6" id="KW-0472">Membrane</keyword>
<dbReference type="STRING" id="1037660.A0A066W4B3"/>
<comment type="caution">
    <text evidence="8">The sequence shown here is derived from an EMBL/GenBank/DDBJ whole genome shotgun (WGS) entry which is preliminary data.</text>
</comment>
<dbReference type="GeneID" id="25263235"/>
<evidence type="ECO:0000256" key="3">
    <source>
        <dbReference type="ARBA" id="ARBA00022989"/>
    </source>
</evidence>
<dbReference type="PANTHER" id="PTHR38483:SF1">
    <property type="entry name" value="ION TRANSPORT DOMAIN-CONTAINING PROTEIN"/>
    <property type="match status" value="1"/>
</dbReference>
<dbReference type="RefSeq" id="XP_013243337.1">
    <property type="nucleotide sequence ID" value="XM_013387883.1"/>
</dbReference>
<feature type="transmembrane region" description="Helical" evidence="6">
    <location>
        <begin position="77"/>
        <end position="97"/>
    </location>
</feature>
<dbReference type="GO" id="GO:0016020">
    <property type="term" value="C:membrane"/>
    <property type="evidence" value="ECO:0007669"/>
    <property type="project" value="UniProtKB-SubCell"/>
</dbReference>
<dbReference type="OrthoDB" id="429183at2759"/>
<evidence type="ECO:0000256" key="5">
    <source>
        <dbReference type="SAM" id="MobiDB-lite"/>
    </source>
</evidence>
<evidence type="ECO:0000256" key="1">
    <source>
        <dbReference type="ARBA" id="ARBA00004141"/>
    </source>
</evidence>
<evidence type="ECO:0000259" key="7">
    <source>
        <dbReference type="Pfam" id="PF00520"/>
    </source>
</evidence>
<dbReference type="Proteomes" id="UP000027361">
    <property type="component" value="Unassembled WGS sequence"/>
</dbReference>
<dbReference type="Gene3D" id="1.20.120.350">
    <property type="entry name" value="Voltage-gated potassium channels. Chain C"/>
    <property type="match status" value="1"/>
</dbReference>
<dbReference type="InParanoid" id="A0A066W4B3"/>
<name>A0A066W4B3_TILAU</name>
<accession>A0A066W4B3</accession>
<keyword evidence="9" id="KW-1185">Reference proteome</keyword>
<dbReference type="Pfam" id="PF00520">
    <property type="entry name" value="Ion_trans"/>
    <property type="match status" value="1"/>
</dbReference>
<feature type="domain" description="Ion transport" evidence="7">
    <location>
        <begin position="87"/>
        <end position="209"/>
    </location>
</feature>
<evidence type="ECO:0000256" key="6">
    <source>
        <dbReference type="SAM" id="Phobius"/>
    </source>
</evidence>
<dbReference type="GO" id="GO:0005216">
    <property type="term" value="F:monoatomic ion channel activity"/>
    <property type="evidence" value="ECO:0007669"/>
    <property type="project" value="InterPro"/>
</dbReference>
<feature type="transmembrane region" description="Helical" evidence="6">
    <location>
        <begin position="103"/>
        <end position="125"/>
    </location>
</feature>
<dbReference type="EMBL" id="JMSN01000039">
    <property type="protein sequence ID" value="KDN45899.1"/>
    <property type="molecule type" value="Genomic_DNA"/>
</dbReference>
<dbReference type="InterPro" id="IPR027359">
    <property type="entry name" value="Volt_channel_dom_sf"/>
</dbReference>
<dbReference type="HOGENOM" id="CLU_086440_2_0_1"/>
<dbReference type="AlphaFoldDB" id="A0A066W4B3"/>
<reference evidence="8 9" key="1">
    <citation type="submission" date="2014-05" db="EMBL/GenBank/DDBJ databases">
        <title>Draft genome sequence of a rare smut relative, Tilletiaria anomala UBC 951.</title>
        <authorList>
            <consortium name="DOE Joint Genome Institute"/>
            <person name="Toome M."/>
            <person name="Kuo A."/>
            <person name="Henrissat B."/>
            <person name="Lipzen A."/>
            <person name="Tritt A."/>
            <person name="Yoshinaga Y."/>
            <person name="Zane M."/>
            <person name="Barry K."/>
            <person name="Grigoriev I.V."/>
            <person name="Spatafora J.W."/>
            <person name="Aimea M.C."/>
        </authorList>
    </citation>
    <scope>NUCLEOTIDE SEQUENCE [LARGE SCALE GENOMIC DNA]</scope>
    <source>
        <strain evidence="8 9">UBC 951</strain>
    </source>
</reference>
<dbReference type="PANTHER" id="PTHR38483">
    <property type="entry name" value="CHROMOSOME 1, WHOLE GENOME SHOTGUN SEQUENCE"/>
    <property type="match status" value="1"/>
</dbReference>
<organism evidence="8 9">
    <name type="scientific">Tilletiaria anomala (strain ATCC 24038 / CBS 436.72 / UBC 951)</name>
    <dbReference type="NCBI Taxonomy" id="1037660"/>
    <lineage>
        <taxon>Eukaryota</taxon>
        <taxon>Fungi</taxon>
        <taxon>Dikarya</taxon>
        <taxon>Basidiomycota</taxon>
        <taxon>Ustilaginomycotina</taxon>
        <taxon>Exobasidiomycetes</taxon>
        <taxon>Georgefischeriales</taxon>
        <taxon>Tilletiariaceae</taxon>
        <taxon>Tilletiaria</taxon>
    </lineage>
</organism>
<gene>
    <name evidence="8" type="ORF">K437DRAFT_246873</name>
</gene>
<protein>
    <recommendedName>
        <fullName evidence="7">Ion transport domain-containing protein</fullName>
    </recommendedName>
</protein>
<evidence type="ECO:0000313" key="8">
    <source>
        <dbReference type="EMBL" id="KDN45899.1"/>
    </source>
</evidence>
<comment type="subcellular location">
    <subcellularLocation>
        <location evidence="1">Membrane</location>
        <topology evidence="1">Multi-pass membrane protein</topology>
    </subcellularLocation>
</comment>
<evidence type="ECO:0000256" key="4">
    <source>
        <dbReference type="ARBA" id="ARBA00023136"/>
    </source>
</evidence>
<feature type="region of interest" description="Disordered" evidence="5">
    <location>
        <begin position="259"/>
        <end position="281"/>
    </location>
</feature>
<dbReference type="InterPro" id="IPR005821">
    <property type="entry name" value="Ion_trans_dom"/>
</dbReference>
<feature type="transmembrane region" description="Helical" evidence="6">
    <location>
        <begin position="137"/>
        <end position="155"/>
    </location>
</feature>
<sequence length="281" mass="30692">MSGPQAGQSASVGTGRVYDSSAFSDNAEATPPPEGSICLNMPMGISSSMPSRSHYFLSRSEIMKGAANRFVHSTAYLYLYAGMALASFATVMLSLAQDCPGPLFYSLELVINIVLIAEVSMRCFAFGNQFWKSTFNIVDLCLVLLCAITLVIIFFNHDCSHRRPPFRGGADDDGEHRSGRGEELLDSLLLIVRNVAQCVRLLSVVRRSGSNVTSRVPAIDLNAARGYSIDFDLEDEGNRARERMAFGGDRAAQERVVISGKPGRPTEDERAALFDMDDDEL</sequence>
<proteinExistence type="predicted"/>